<dbReference type="PANTHER" id="PTHR47197">
    <property type="entry name" value="PROTEIN NIRF"/>
    <property type="match status" value="1"/>
</dbReference>
<dbReference type="PANTHER" id="PTHR47197:SF3">
    <property type="entry name" value="DIHYDRO-HEME D1 DEHYDROGENASE"/>
    <property type="match status" value="1"/>
</dbReference>
<gene>
    <name evidence="1" type="ORF">AQPW35_25390</name>
</gene>
<keyword evidence="2" id="KW-1185">Reference proteome</keyword>
<protein>
    <recommendedName>
        <fullName evidence="3">Cytochrome D1</fullName>
    </recommendedName>
</protein>
<evidence type="ECO:0000313" key="2">
    <source>
        <dbReference type="Proteomes" id="UP000301751"/>
    </source>
</evidence>
<name>A0A480AXC8_9BURK</name>
<evidence type="ECO:0000313" key="1">
    <source>
        <dbReference type="EMBL" id="GCL63458.1"/>
    </source>
</evidence>
<sequence>MVLGAGLAAWSALAADPLPVRLAAQEAGVALSLSLGSPDAAEVPTGPPIDLRLTLADGASGSPLRGLRPRVWLSRRTEGRAESCTDLARRFAAGRLSQRADRDLNSFLLVTLNADASVSVINPQVGVGSTRLESLITLPGVGGDWALAQGGDRLLVTLPQQRSLAVIDMTRYRLLGTVALGDGEPRRLVVGTDQRQAHVAMDRSDRLVTVDVDRLAVVAEARIGRGLHNLVLTDDGRQLVVTSSDDDQVTVLDADGLQVRQRHRVPGTPVFVAWSPLARQAYVAAVNDTRLWAIDPTGAAAPTALPFERGVSALRTDPSGRFLVAVREAASELLVLDTASGRLVGRTATVAQPDQVVFSRRYGYVRGLDSLSVTLLDLASLAEGRLATNQVPMFQKVAATAREHISGADMLAPSPEGDGVIAANGADTALYYYTEGMMAPQGTYRTYSRSPRGLLVLDRSLREAAPGDYRSRFSLDRGGRYTLTLLLDQPRLVRCLDFEAGERVDDSTALALDYRWPGAGGGAALDTGAAHVLSVAVRDVRTGQPVTGLTDLQLMVLELPGLSQQRQAARETAPGVYSVTQRFPRAGRWRLVAQIPSQGIGFDRAASADLTVQEAAAASR</sequence>
<reference evidence="2" key="1">
    <citation type="submission" date="2019-03" db="EMBL/GenBank/DDBJ databases">
        <title>Aquabacterium pictum sp.nov., the first bacteriochlorophyll a-containing freshwater bacterium in the genus Aquabacterium of the class Betaproteobacteria.</title>
        <authorList>
            <person name="Hirose S."/>
            <person name="Tank M."/>
            <person name="Hara E."/>
            <person name="Tamaki H."/>
            <person name="Takaichi S."/>
            <person name="Haruta S."/>
            <person name="Hanada S."/>
        </authorList>
    </citation>
    <scope>NUCLEOTIDE SEQUENCE [LARGE SCALE GENOMIC DNA]</scope>
    <source>
        <strain evidence="2">W35</strain>
    </source>
</reference>
<dbReference type="InterPro" id="IPR015943">
    <property type="entry name" value="WD40/YVTN_repeat-like_dom_sf"/>
</dbReference>
<dbReference type="AlphaFoldDB" id="A0A480AXC8"/>
<evidence type="ECO:0008006" key="3">
    <source>
        <dbReference type="Google" id="ProtNLM"/>
    </source>
</evidence>
<organism evidence="1 2">
    <name type="scientific">Pseudaquabacterium pictum</name>
    <dbReference type="NCBI Taxonomy" id="2315236"/>
    <lineage>
        <taxon>Bacteria</taxon>
        <taxon>Pseudomonadati</taxon>
        <taxon>Pseudomonadota</taxon>
        <taxon>Betaproteobacteria</taxon>
        <taxon>Burkholderiales</taxon>
        <taxon>Sphaerotilaceae</taxon>
        <taxon>Pseudaquabacterium</taxon>
    </lineage>
</organism>
<dbReference type="EMBL" id="BJCL01000005">
    <property type="protein sequence ID" value="GCL63458.1"/>
    <property type="molecule type" value="Genomic_DNA"/>
</dbReference>
<proteinExistence type="predicted"/>
<comment type="caution">
    <text evidence="1">The sequence shown here is derived from an EMBL/GenBank/DDBJ whole genome shotgun (WGS) entry which is preliminary data.</text>
</comment>
<dbReference type="SUPFAM" id="SSF51004">
    <property type="entry name" value="C-terminal (heme d1) domain of cytochrome cd1-nitrite reductase"/>
    <property type="match status" value="1"/>
</dbReference>
<accession>A0A480AXC8</accession>
<dbReference type="Proteomes" id="UP000301751">
    <property type="component" value="Unassembled WGS sequence"/>
</dbReference>
<dbReference type="Gene3D" id="2.130.10.10">
    <property type="entry name" value="YVTN repeat-like/Quinoprotein amine dehydrogenase"/>
    <property type="match status" value="1"/>
</dbReference>
<dbReference type="InterPro" id="IPR011048">
    <property type="entry name" value="Haem_d1_sf"/>
</dbReference>
<dbReference type="InterPro" id="IPR051200">
    <property type="entry name" value="Host-pathogen_enzymatic-act"/>
</dbReference>